<feature type="chain" id="PRO_5041973814" description="Aspergillopepsin-2" evidence="4">
    <location>
        <begin position="19"/>
        <end position="262"/>
    </location>
</feature>
<feature type="region of interest" description="Disordered" evidence="3">
    <location>
        <begin position="23"/>
        <end position="49"/>
    </location>
</feature>
<keyword evidence="2" id="KW-1015">Disulfide bond</keyword>
<feature type="compositionally biased region" description="Basic residues" evidence="3">
    <location>
        <begin position="38"/>
        <end position="47"/>
    </location>
</feature>
<dbReference type="InterPro" id="IPR013320">
    <property type="entry name" value="ConA-like_dom_sf"/>
</dbReference>
<evidence type="ECO:0000256" key="4">
    <source>
        <dbReference type="SAM" id="SignalP"/>
    </source>
</evidence>
<evidence type="ECO:0000256" key="3">
    <source>
        <dbReference type="SAM" id="MobiDB-lite"/>
    </source>
</evidence>
<dbReference type="Pfam" id="PF01828">
    <property type="entry name" value="Peptidase_A4"/>
    <property type="match status" value="1"/>
</dbReference>
<dbReference type="PRINTS" id="PR00977">
    <property type="entry name" value="SCYTLDPTASE"/>
</dbReference>
<dbReference type="AlphaFoldDB" id="A0AAD6G7F9"/>
<evidence type="ECO:0008006" key="7">
    <source>
        <dbReference type="Google" id="ProtNLM"/>
    </source>
</evidence>
<organism evidence="5 6">
    <name type="scientific">Penicillium daleae</name>
    <dbReference type="NCBI Taxonomy" id="63821"/>
    <lineage>
        <taxon>Eukaryota</taxon>
        <taxon>Fungi</taxon>
        <taxon>Dikarya</taxon>
        <taxon>Ascomycota</taxon>
        <taxon>Pezizomycotina</taxon>
        <taxon>Eurotiomycetes</taxon>
        <taxon>Eurotiomycetidae</taxon>
        <taxon>Eurotiales</taxon>
        <taxon>Aspergillaceae</taxon>
        <taxon>Penicillium</taxon>
    </lineage>
</organism>
<gene>
    <name evidence="5" type="ORF">N7458_000474</name>
</gene>
<name>A0AAD6G7F9_9EURO</name>
<evidence type="ECO:0000256" key="1">
    <source>
        <dbReference type="PIRSR" id="PIRSR600250-50"/>
    </source>
</evidence>
<keyword evidence="6" id="KW-1185">Reference proteome</keyword>
<dbReference type="GeneID" id="81594111"/>
<dbReference type="Gene3D" id="2.60.120.700">
    <property type="entry name" value="Peptidase G1"/>
    <property type="match status" value="1"/>
</dbReference>
<dbReference type="SUPFAM" id="SSF49899">
    <property type="entry name" value="Concanavalin A-like lectins/glucanases"/>
    <property type="match status" value="1"/>
</dbReference>
<dbReference type="Proteomes" id="UP001213681">
    <property type="component" value="Unassembled WGS sequence"/>
</dbReference>
<protein>
    <recommendedName>
        <fullName evidence="7">Aspergillopepsin-2</fullName>
    </recommendedName>
</protein>
<evidence type="ECO:0000256" key="2">
    <source>
        <dbReference type="PIRSR" id="PIRSR600250-51"/>
    </source>
</evidence>
<reference evidence="5" key="1">
    <citation type="submission" date="2022-12" db="EMBL/GenBank/DDBJ databases">
        <authorList>
            <person name="Petersen C."/>
        </authorList>
    </citation>
    <scope>NUCLEOTIDE SEQUENCE</scope>
    <source>
        <strain evidence="5">IBT 16125</strain>
    </source>
</reference>
<dbReference type="PANTHER" id="PTHR37536">
    <property type="entry name" value="PUTATIVE (AFU_ORTHOLOGUE AFUA_3G02970)-RELATED"/>
    <property type="match status" value="1"/>
</dbReference>
<evidence type="ECO:0000313" key="6">
    <source>
        <dbReference type="Proteomes" id="UP001213681"/>
    </source>
</evidence>
<dbReference type="GO" id="GO:0070007">
    <property type="term" value="F:glutamic-type endopeptidase activity"/>
    <property type="evidence" value="ECO:0007669"/>
    <property type="project" value="InterPro"/>
</dbReference>
<feature type="disulfide bond" evidence="2">
    <location>
        <begin position="107"/>
        <end position="190"/>
    </location>
</feature>
<dbReference type="InterPro" id="IPR038656">
    <property type="entry name" value="Peptidase_G1_sf"/>
</dbReference>
<feature type="disulfide bond" evidence="2">
    <location>
        <begin position="95"/>
        <end position="119"/>
    </location>
</feature>
<dbReference type="RefSeq" id="XP_056771635.1">
    <property type="nucleotide sequence ID" value="XM_056903868.1"/>
</dbReference>
<dbReference type="EMBL" id="JAPVEA010000001">
    <property type="protein sequence ID" value="KAJ5464788.1"/>
    <property type="molecule type" value="Genomic_DNA"/>
</dbReference>
<reference evidence="5" key="2">
    <citation type="journal article" date="2023" name="IMA Fungus">
        <title>Comparative genomic study of the Penicillium genus elucidates a diverse pangenome and 15 lateral gene transfer events.</title>
        <authorList>
            <person name="Petersen C."/>
            <person name="Sorensen T."/>
            <person name="Nielsen M.R."/>
            <person name="Sondergaard T.E."/>
            <person name="Sorensen J.L."/>
            <person name="Fitzpatrick D.A."/>
            <person name="Frisvad J.C."/>
            <person name="Nielsen K.L."/>
        </authorList>
    </citation>
    <scope>NUCLEOTIDE SEQUENCE</scope>
    <source>
        <strain evidence="5">IBT 16125</strain>
    </source>
</reference>
<feature type="signal peptide" evidence="4">
    <location>
        <begin position="1"/>
        <end position="18"/>
    </location>
</feature>
<dbReference type="CDD" id="cd13426">
    <property type="entry name" value="Peptidase_G1"/>
    <property type="match status" value="1"/>
</dbReference>
<dbReference type="GO" id="GO:0006508">
    <property type="term" value="P:proteolysis"/>
    <property type="evidence" value="ECO:0007669"/>
    <property type="project" value="InterPro"/>
</dbReference>
<dbReference type="PANTHER" id="PTHR37536:SF3">
    <property type="entry name" value="PUTATIVE (AFU_ORTHOLOGUE AFUA_3G02970)-RELATED"/>
    <property type="match status" value="1"/>
</dbReference>
<proteinExistence type="predicted"/>
<sequence length="262" mass="27920">MKLSAAITTIVLATFTLAAPQTEMRQARHNARSDGKQIGRKTSRPQNRHNNALEEYSSNWAGAILIGNGYTGVSAEFTVPKPQAPSGASSNTQYCASAWVGIDGDTCTSAILQTGVDFCIQNGVVSYDAWYEWYPDYAYDFTGITISAGDLIKVSVDATSTITGTAILENLSTGQSEKHTFTSGVQGDLCEYNAEWIVEDFEENNGLVPFANFSTVTFSNAQATDGGSVVGPSGATLIDIEQNGVVLTQSSNTNDSVTIDYS</sequence>
<dbReference type="InterPro" id="IPR000250">
    <property type="entry name" value="Peptidase_G1"/>
</dbReference>
<evidence type="ECO:0000313" key="5">
    <source>
        <dbReference type="EMBL" id="KAJ5464788.1"/>
    </source>
</evidence>
<comment type="caution">
    <text evidence="5">The sequence shown here is derived from an EMBL/GenBank/DDBJ whole genome shotgun (WGS) entry which is preliminary data.</text>
</comment>
<accession>A0AAD6G7F9</accession>
<feature type="active site" description="Proton acceptor" evidence="1">
    <location>
        <position position="199"/>
    </location>
</feature>
<keyword evidence="4" id="KW-0732">Signal</keyword>